<organism evidence="1 2">
    <name type="scientific">Senna tora</name>
    <dbReference type="NCBI Taxonomy" id="362788"/>
    <lineage>
        <taxon>Eukaryota</taxon>
        <taxon>Viridiplantae</taxon>
        <taxon>Streptophyta</taxon>
        <taxon>Embryophyta</taxon>
        <taxon>Tracheophyta</taxon>
        <taxon>Spermatophyta</taxon>
        <taxon>Magnoliopsida</taxon>
        <taxon>eudicotyledons</taxon>
        <taxon>Gunneridae</taxon>
        <taxon>Pentapetalae</taxon>
        <taxon>rosids</taxon>
        <taxon>fabids</taxon>
        <taxon>Fabales</taxon>
        <taxon>Fabaceae</taxon>
        <taxon>Caesalpinioideae</taxon>
        <taxon>Cassia clade</taxon>
        <taxon>Senna</taxon>
    </lineage>
</organism>
<evidence type="ECO:0000313" key="1">
    <source>
        <dbReference type="EMBL" id="KAF7834267.1"/>
    </source>
</evidence>
<dbReference type="Proteomes" id="UP000634136">
    <property type="component" value="Unassembled WGS sequence"/>
</dbReference>
<protein>
    <submittedName>
        <fullName evidence="1">Uncharacterized protein</fullName>
    </submittedName>
</protein>
<accession>A0A834WXZ6</accession>
<evidence type="ECO:0000313" key="2">
    <source>
        <dbReference type="Proteomes" id="UP000634136"/>
    </source>
</evidence>
<sequence length="37" mass="4040">MAMALIEDTGNGKDVHVIQIQLWTATGHTHTVELPPN</sequence>
<comment type="caution">
    <text evidence="1">The sequence shown here is derived from an EMBL/GenBank/DDBJ whole genome shotgun (WGS) entry which is preliminary data.</text>
</comment>
<proteinExistence type="predicted"/>
<gene>
    <name evidence="1" type="ORF">G2W53_009126</name>
</gene>
<dbReference type="AlphaFoldDB" id="A0A834WXZ6"/>
<keyword evidence="2" id="KW-1185">Reference proteome</keyword>
<reference evidence="1" key="1">
    <citation type="submission" date="2020-09" db="EMBL/GenBank/DDBJ databases">
        <title>Genome-Enabled Discovery of Anthraquinone Biosynthesis in Senna tora.</title>
        <authorList>
            <person name="Kang S.-H."/>
            <person name="Pandey R.P."/>
            <person name="Lee C.-M."/>
            <person name="Sim J.-S."/>
            <person name="Jeong J.-T."/>
            <person name="Choi B.-S."/>
            <person name="Jung M."/>
            <person name="Ginzburg D."/>
            <person name="Zhao K."/>
            <person name="Won S.Y."/>
            <person name="Oh T.-J."/>
            <person name="Yu Y."/>
            <person name="Kim N.-H."/>
            <person name="Lee O.R."/>
            <person name="Lee T.-H."/>
            <person name="Bashyal P."/>
            <person name="Kim T.-S."/>
            <person name="Lee W.-H."/>
            <person name="Kawkins C."/>
            <person name="Kim C.-K."/>
            <person name="Kim J.S."/>
            <person name="Ahn B.O."/>
            <person name="Rhee S.Y."/>
            <person name="Sohng J.K."/>
        </authorList>
    </citation>
    <scope>NUCLEOTIDE SEQUENCE</scope>
    <source>
        <tissue evidence="1">Leaf</tissue>
    </source>
</reference>
<name>A0A834WXZ6_9FABA</name>
<dbReference type="EMBL" id="JAAIUW010000004">
    <property type="protein sequence ID" value="KAF7834267.1"/>
    <property type="molecule type" value="Genomic_DNA"/>
</dbReference>